<dbReference type="Proteomes" id="UP000422232">
    <property type="component" value="Chromosome"/>
</dbReference>
<evidence type="ECO:0000256" key="1">
    <source>
        <dbReference type="ARBA" id="ARBA00003416"/>
    </source>
</evidence>
<comment type="similarity">
    <text evidence="2">Belongs to the RmuC family.</text>
</comment>
<name>A0A9Q5VIA2_PISSA</name>
<dbReference type="RefSeq" id="WP_016212040.1">
    <property type="nucleotide sequence ID" value="NZ_CP012413.1"/>
</dbReference>
<keyword evidence="3" id="KW-0175">Coiled coil</keyword>
<protein>
    <submittedName>
        <fullName evidence="5">DNA recombination protein RmuC</fullName>
    </submittedName>
</protein>
<dbReference type="InterPro" id="IPR003798">
    <property type="entry name" value="DNA_recombination_RmuC"/>
</dbReference>
<dbReference type="GeneID" id="66741258"/>
<keyword evidence="6" id="KW-1185">Reference proteome</keyword>
<evidence type="ECO:0000256" key="2">
    <source>
        <dbReference type="ARBA" id="ARBA00009840"/>
    </source>
</evidence>
<gene>
    <name evidence="5" type="primary">rmuC</name>
    <name evidence="5" type="ORF">Psal009_02125</name>
</gene>
<reference evidence="5 6" key="1">
    <citation type="submission" date="2019-04" db="EMBL/GenBank/DDBJ databases">
        <title>Complete genome sequencing of Piscirickettsia salmonis strain Psal-009.</title>
        <authorList>
            <person name="Schober I."/>
            <person name="Bunk B."/>
            <person name="Sproer C."/>
            <person name="Carril G.P."/>
            <person name="Riedel T."/>
            <person name="Flores-Herrera P.A."/>
            <person name="Nourdin-Galindo G."/>
            <person name="Marshall S.H."/>
            <person name="Overmann J."/>
        </authorList>
    </citation>
    <scope>NUCLEOTIDE SEQUENCE [LARGE SCALE GENOMIC DNA]</scope>
    <source>
        <strain evidence="5 6">Psal-009</strain>
    </source>
</reference>
<comment type="function">
    <text evidence="1">Involved in DNA recombination.</text>
</comment>
<accession>A0A9Q5VIA2</accession>
<proteinExistence type="inferred from homology"/>
<dbReference type="EMBL" id="CP038908">
    <property type="protein sequence ID" value="QGO06218.1"/>
    <property type="molecule type" value="Genomic_DNA"/>
</dbReference>
<keyword evidence="4" id="KW-0233">DNA recombination</keyword>
<evidence type="ECO:0000256" key="3">
    <source>
        <dbReference type="ARBA" id="ARBA00023054"/>
    </source>
</evidence>
<evidence type="ECO:0000313" key="5">
    <source>
        <dbReference type="EMBL" id="QGO06218.1"/>
    </source>
</evidence>
<evidence type="ECO:0000256" key="4">
    <source>
        <dbReference type="ARBA" id="ARBA00023172"/>
    </source>
</evidence>
<dbReference type="PANTHER" id="PTHR30563">
    <property type="entry name" value="DNA RECOMBINATION PROTEIN RMUC"/>
    <property type="match status" value="1"/>
</dbReference>
<dbReference type="GO" id="GO:0006310">
    <property type="term" value="P:DNA recombination"/>
    <property type="evidence" value="ECO:0007669"/>
    <property type="project" value="UniProtKB-KW"/>
</dbReference>
<sequence length="449" mass="51150">MLEILLVVFIALNLVFIGLSIWLIRQRKGQLNQLDQLNYQRLEWTSEQAKLLERVHNHEVQYTGLKAEQARDHQELTGLYQKTAELKTALSEREKKLIEQEEFVQHAKKQLIVEFQNAANELFQEKAQLLSAHNEKELSQLLQPFREQVKQFSEQVSKTYDQESKDRVALHQEITHLKGLNQKIAQDAVDLTQALKGQSKVQGDWGELILERVLELSGLEKGREYETQQSFSTGGQHVRPDVIIRLPGQRDVIVDAKVSLSAYERYCHVDDAKAQKDALKQHVMSLRQHVKGLGSKDYQALAQVNSLDFVLLFVPIEAAFSCAMHEEPSLLNEALALNIILVTPTTLLATLRTIQNLWRLEHQAQNTKEIADKAGRLYDRFVGFIADLDKIGRGLESTQKAYESAYSKLSTGRGNLVRQSEALKKMGANTSKAIPEHLLDRHDYSAEEV</sequence>
<dbReference type="Pfam" id="PF02646">
    <property type="entry name" value="RmuC"/>
    <property type="match status" value="1"/>
</dbReference>
<dbReference type="PANTHER" id="PTHR30563:SF0">
    <property type="entry name" value="DNA RECOMBINATION PROTEIN RMUC"/>
    <property type="match status" value="1"/>
</dbReference>
<evidence type="ECO:0000313" key="6">
    <source>
        <dbReference type="Proteomes" id="UP000422232"/>
    </source>
</evidence>
<organism evidence="5 6">
    <name type="scientific">Piscirickettsia salmonis</name>
    <dbReference type="NCBI Taxonomy" id="1238"/>
    <lineage>
        <taxon>Bacteria</taxon>
        <taxon>Pseudomonadati</taxon>
        <taxon>Pseudomonadota</taxon>
        <taxon>Gammaproteobacteria</taxon>
        <taxon>Thiotrichales</taxon>
        <taxon>Piscirickettsiaceae</taxon>
        <taxon>Piscirickettsia</taxon>
    </lineage>
</organism>
<dbReference type="AlphaFoldDB" id="A0A9Q5VIA2"/>